<reference evidence="1" key="1">
    <citation type="submission" date="2025-05" db="UniProtKB">
        <authorList>
            <consortium name="Ensembl"/>
        </authorList>
    </citation>
    <scope>IDENTIFICATION</scope>
</reference>
<dbReference type="Ensembl" id="ENSCCRT00015095337.1">
    <property type="protein sequence ID" value="ENSCCRP00015092370.1"/>
    <property type="gene ID" value="ENSCCRG00015037253.1"/>
</dbReference>
<protein>
    <submittedName>
        <fullName evidence="1">Uncharacterized protein</fullName>
    </submittedName>
</protein>
<dbReference type="AlphaFoldDB" id="A0A8C1ZNA4"/>
<accession>A0A8C1ZNA4</accession>
<dbReference type="Proteomes" id="UP000694700">
    <property type="component" value="Unplaced"/>
</dbReference>
<organism evidence="1 2">
    <name type="scientific">Cyprinus carpio</name>
    <name type="common">Common carp</name>
    <dbReference type="NCBI Taxonomy" id="7962"/>
    <lineage>
        <taxon>Eukaryota</taxon>
        <taxon>Metazoa</taxon>
        <taxon>Chordata</taxon>
        <taxon>Craniata</taxon>
        <taxon>Vertebrata</taxon>
        <taxon>Euteleostomi</taxon>
        <taxon>Actinopterygii</taxon>
        <taxon>Neopterygii</taxon>
        <taxon>Teleostei</taxon>
        <taxon>Ostariophysi</taxon>
        <taxon>Cypriniformes</taxon>
        <taxon>Cyprinidae</taxon>
        <taxon>Cyprininae</taxon>
        <taxon>Cyprinus</taxon>
    </lineage>
</organism>
<dbReference type="Ensembl" id="ENSCCRT00020053756.1">
    <property type="protein sequence ID" value="ENSCCRP00020049319.1"/>
    <property type="gene ID" value="ENSCCRG00020021915.1"/>
</dbReference>
<evidence type="ECO:0000313" key="1">
    <source>
        <dbReference type="Ensembl" id="ENSCCRP00015092370.1"/>
    </source>
</evidence>
<proteinExistence type="predicted"/>
<evidence type="ECO:0000313" key="2">
    <source>
        <dbReference type="Proteomes" id="UP000694700"/>
    </source>
</evidence>
<name>A0A8C1ZNA4_CYPCA</name>
<sequence>NTANRIFFSKGTKLYIESSKT</sequence>
<dbReference type="Proteomes" id="UP000694701">
    <property type="component" value="Unplaced"/>
</dbReference>